<keyword evidence="2" id="KW-1185">Reference proteome</keyword>
<evidence type="ECO:0000313" key="2">
    <source>
        <dbReference type="Proteomes" id="UP000194153"/>
    </source>
</evidence>
<accession>A0ABQ0MFG3</accession>
<sequence>MLLDLKILCLTVKRVLERKGVNQAGEATMQEFMGGKVERR</sequence>
<gene>
    <name evidence="1" type="ORF">GPEL0_01f0916</name>
</gene>
<reference evidence="2" key="2">
    <citation type="submission" date="2017-05" db="EMBL/GenBank/DDBJ databases">
        <title>Draft genome sequence of Geobacter pelophilus, a iron(III)-reducing bacteria.</title>
        <authorList>
            <person name="Aoyagi T."/>
            <person name="Koike H."/>
            <person name="Morita T."/>
            <person name="Sato Y."/>
            <person name="Habe H."/>
            <person name="Hori T."/>
        </authorList>
    </citation>
    <scope>NUCLEOTIDE SEQUENCE [LARGE SCALE GENOMIC DNA]</scope>
    <source>
        <strain evidence="2">Drf2</strain>
    </source>
</reference>
<protein>
    <submittedName>
        <fullName evidence="1">Uncharacterized protein</fullName>
    </submittedName>
</protein>
<proteinExistence type="predicted"/>
<comment type="caution">
    <text evidence="1">The sequence shown here is derived from an EMBL/GenBank/DDBJ whole genome shotgun (WGS) entry which is preliminary data.</text>
</comment>
<evidence type="ECO:0000313" key="1">
    <source>
        <dbReference type="EMBL" id="GAW65840.1"/>
    </source>
</evidence>
<organism evidence="1 2">
    <name type="scientific">Geoanaerobacter pelophilus</name>
    <dbReference type="NCBI Taxonomy" id="60036"/>
    <lineage>
        <taxon>Bacteria</taxon>
        <taxon>Pseudomonadati</taxon>
        <taxon>Thermodesulfobacteriota</taxon>
        <taxon>Desulfuromonadia</taxon>
        <taxon>Geobacterales</taxon>
        <taxon>Geobacteraceae</taxon>
        <taxon>Geoanaerobacter</taxon>
    </lineage>
</organism>
<dbReference type="EMBL" id="BDQG01000001">
    <property type="protein sequence ID" value="GAW65840.1"/>
    <property type="molecule type" value="Genomic_DNA"/>
</dbReference>
<dbReference type="Proteomes" id="UP000194153">
    <property type="component" value="Unassembled WGS sequence"/>
</dbReference>
<reference evidence="1 2" key="1">
    <citation type="submission" date="2017-04" db="EMBL/GenBank/DDBJ databases">
        <authorList>
            <consortium name="Geobacter pelophilus Genome Sequencing"/>
            <person name="Aoyagi T."/>
            <person name="Koike H."/>
            <person name="Hori T."/>
        </authorList>
    </citation>
    <scope>NUCLEOTIDE SEQUENCE [LARGE SCALE GENOMIC DNA]</scope>
    <source>
        <strain evidence="1 2">Drf2</strain>
    </source>
</reference>
<name>A0ABQ0MFG3_9BACT</name>